<sequence>MPADQPVHVVAYDSAWPSRFAEQRDRLSTVLAPWLGAAVEHIGSTAVAGLPAKPVIDLLAPVRSLDEAQCAIPTLEADGWLFWPEDPCRHYRLWFLRPRPDARTHHLHVVEHLHPHARALLAFRDTLRADPRLREDYAELKRRLAVEHRHNRNAYTNAKNDFVEQVLRSAGLQPLPRDLLPE</sequence>
<dbReference type="SUPFAM" id="SSF81301">
    <property type="entry name" value="Nucleotidyltransferase"/>
    <property type="match status" value="1"/>
</dbReference>
<evidence type="ECO:0000313" key="2">
    <source>
        <dbReference type="Proteomes" id="UP000234331"/>
    </source>
</evidence>
<accession>A0A2I2KP38</accession>
<dbReference type="AlphaFoldDB" id="A0A2I2KP38"/>
<evidence type="ECO:0008006" key="3">
    <source>
        <dbReference type="Google" id="ProtNLM"/>
    </source>
</evidence>
<keyword evidence="2" id="KW-1185">Reference proteome</keyword>
<proteinExistence type="predicted"/>
<dbReference type="InterPro" id="IPR007344">
    <property type="entry name" value="GrpB/CoaE"/>
</dbReference>
<organism evidence="1 2">
    <name type="scientific">Frankia canadensis</name>
    <dbReference type="NCBI Taxonomy" id="1836972"/>
    <lineage>
        <taxon>Bacteria</taxon>
        <taxon>Bacillati</taxon>
        <taxon>Actinomycetota</taxon>
        <taxon>Actinomycetes</taxon>
        <taxon>Frankiales</taxon>
        <taxon>Frankiaceae</taxon>
        <taxon>Frankia</taxon>
    </lineage>
</organism>
<dbReference type="PANTHER" id="PTHR34822">
    <property type="entry name" value="GRPB DOMAIN PROTEIN (AFU_ORTHOLOGUE AFUA_1G01530)"/>
    <property type="match status" value="1"/>
</dbReference>
<gene>
    <name evidence="1" type="ORF">FRACA_190016</name>
</gene>
<reference evidence="1 2" key="1">
    <citation type="submission" date="2017-06" db="EMBL/GenBank/DDBJ databases">
        <authorList>
            <person name="Kim H.J."/>
            <person name="Triplett B.A."/>
        </authorList>
    </citation>
    <scope>NUCLEOTIDE SEQUENCE [LARGE SCALE GENOMIC DNA]</scope>
    <source>
        <strain evidence="1">FRACA_ARgP5</strain>
    </source>
</reference>
<dbReference type="EMBL" id="FZMO01000101">
    <property type="protein sequence ID" value="SNQ47437.1"/>
    <property type="molecule type" value="Genomic_DNA"/>
</dbReference>
<dbReference type="Pfam" id="PF04229">
    <property type="entry name" value="GrpB"/>
    <property type="match status" value="1"/>
</dbReference>
<dbReference type="Proteomes" id="UP000234331">
    <property type="component" value="Unassembled WGS sequence"/>
</dbReference>
<dbReference type="PANTHER" id="PTHR34822:SF1">
    <property type="entry name" value="GRPB FAMILY PROTEIN"/>
    <property type="match status" value="1"/>
</dbReference>
<name>A0A2I2KP38_9ACTN</name>
<dbReference type="RefSeq" id="WP_101831295.1">
    <property type="nucleotide sequence ID" value="NZ_FZMO01000101.1"/>
</dbReference>
<dbReference type="InterPro" id="IPR043519">
    <property type="entry name" value="NT_sf"/>
</dbReference>
<dbReference type="Gene3D" id="3.30.460.10">
    <property type="entry name" value="Beta Polymerase, domain 2"/>
    <property type="match status" value="1"/>
</dbReference>
<evidence type="ECO:0000313" key="1">
    <source>
        <dbReference type="EMBL" id="SNQ47437.1"/>
    </source>
</evidence>
<protein>
    <recommendedName>
        <fullName evidence="3">GrpB family protein</fullName>
    </recommendedName>
</protein>
<dbReference type="OrthoDB" id="9799092at2"/>